<dbReference type="Proteomes" id="UP000286576">
    <property type="component" value="Unassembled WGS sequence"/>
</dbReference>
<dbReference type="SUPFAM" id="SSF82866">
    <property type="entry name" value="Multidrug efflux transporter AcrB transmembrane domain"/>
    <property type="match status" value="2"/>
</dbReference>
<dbReference type="Gene3D" id="3.30.70.1430">
    <property type="entry name" value="Multidrug efflux transporter AcrB pore domain"/>
    <property type="match status" value="2"/>
</dbReference>
<sequence>MTTDHVSTPSDEGSHRHGLIGMVLDIAVRFRWAIIALTILAAIYGAFNLLRLPIDAVPDITNTQVQINTTAPALSPSQVETQVTFPIETGLAGIEGLEMTRSISRNGFSQVTAIFEEGTDLYFARSQVNERLAPIGASLPEGAEPTMGPISTGLGEVLMYTIEYEHPGGKGATTGGRTGWQSDGSFITERGDRLESDVAKAAYLRTVQDWVVAPLMRSVDGVAGVDSIGGFEKQFLVQPDPARLTGYGLSFDSLIDALEAANLAAGANFVDRADEALLVRVDARLGGIADIEQAVVATREGVPIRIGDVADVEIGGDLRTGAASLNGEEAVVGTVLMRSGENSRTVSAQAAERLEEVRDSLPAGVEADIVYNRSSLVDATIATVEKNLLEGALLVIAVLFLLLGNIRAAIITALVIPISMLMAAVGMNRLGVSGNLMSLGALDFGLIVDGAVIIVENSVARLAARQHREGRLLTLGERLTETRLAAQEMIKPTVYGQAIIFLVFAPLLTFTGVEGKTFSPMAITMMLALASAFVLSLTFVPAMIAVLLNKKLTEKEVKPIRWAKERYGPAVRKAIARPWPVIGTGVGIFAVAAVAFSLLGSEFTPQLDERDLLVQSIRIPSTPIERSVEMQRRVEDRLVGFPEVGLVFSKTGTAEVASDPMPPNISDAFVILRPRDEWPDRSKSKEELILEIEEELGGLVGNLYEFTQPIEMRFNELIAGSRSDLAVKIYGNDLAQLTAAADDVADVVRQVEGAADVRVQQVTGFPTLDIAFDRPVIARYGLTVEDVAQSVAIALGGRPAGLVFEGDRRFDVVVRLQDATRNDFDQLGALPIVLENGVTVPLRTLADFAVVDGLAEVRREQGRRLVIVSANVRERDLGSFVQEAQAGVEAQVDLPPASFIEWGGQYQNLQEAQARLAIVVPICFAMVLLLLYLALGGWIPALAVFSAIPMALAGGVFALVLRGMPFSVSTAVGFIALSGVAVLNGLVMMTAIRQRLERGMPLDEAIADGALARLRPVLMTALVASLGFVPMALATGTGAEVQRPLATVVIGGLITATALTLFVLPAIARLVLHRSDDERSWREKWWDRLRRNVTREERRELKNVT</sequence>
<dbReference type="GO" id="GO:0008324">
    <property type="term" value="F:monoatomic cation transmembrane transporter activity"/>
    <property type="evidence" value="ECO:0007669"/>
    <property type="project" value="InterPro"/>
</dbReference>
<dbReference type="Gene3D" id="3.30.70.1320">
    <property type="entry name" value="Multidrug efflux transporter AcrB pore domain like"/>
    <property type="match status" value="1"/>
</dbReference>
<dbReference type="InterPro" id="IPR004763">
    <property type="entry name" value="CusA-like"/>
</dbReference>
<dbReference type="NCBIfam" id="TIGR00914">
    <property type="entry name" value="2A0601"/>
    <property type="match status" value="1"/>
</dbReference>
<dbReference type="AlphaFoldDB" id="A0A418NQ32"/>
<proteinExistence type="inferred from homology"/>
<comment type="caution">
    <text evidence="9">The sequence shown here is derived from an EMBL/GenBank/DDBJ whole genome shotgun (WGS) entry which is preliminary data.</text>
</comment>
<evidence type="ECO:0000256" key="2">
    <source>
        <dbReference type="ARBA" id="ARBA00010942"/>
    </source>
</evidence>
<dbReference type="Pfam" id="PF00873">
    <property type="entry name" value="ACR_tran"/>
    <property type="match status" value="1"/>
</dbReference>
<feature type="transmembrane region" description="Helical" evidence="8">
    <location>
        <begin position="1013"/>
        <end position="1033"/>
    </location>
</feature>
<dbReference type="InterPro" id="IPR001036">
    <property type="entry name" value="Acrflvin-R"/>
</dbReference>
<keyword evidence="10" id="KW-1185">Reference proteome</keyword>
<feature type="transmembrane region" description="Helical" evidence="8">
    <location>
        <begin position="525"/>
        <end position="548"/>
    </location>
</feature>
<comment type="similarity">
    <text evidence="2">Belongs to the resistance-nodulation-cell division (RND) (TC 2.A.6) family.</text>
</comment>
<keyword evidence="4" id="KW-1003">Cell membrane</keyword>
<dbReference type="PANTHER" id="PTHR32063">
    <property type="match status" value="1"/>
</dbReference>
<comment type="subcellular location">
    <subcellularLocation>
        <location evidence="1">Cell membrane</location>
        <topology evidence="1">Multi-pass membrane protein</topology>
    </subcellularLocation>
</comment>
<name>A0A418NQ32_9SPHN</name>
<evidence type="ECO:0000256" key="7">
    <source>
        <dbReference type="ARBA" id="ARBA00023136"/>
    </source>
</evidence>
<reference evidence="9 10" key="1">
    <citation type="submission" date="2018-08" db="EMBL/GenBank/DDBJ databases">
        <title>Erythrobacter zhengii sp.nov., a bacterium isolated from deep-sea sediment.</title>
        <authorList>
            <person name="Fang C."/>
            <person name="Wu Y.-H."/>
            <person name="Sun C."/>
            <person name="Wang H."/>
            <person name="Cheng H."/>
            <person name="Meng F.-X."/>
            <person name="Wang C.-S."/>
            <person name="Xu X.-W."/>
        </authorList>
    </citation>
    <scope>NUCLEOTIDE SEQUENCE [LARGE SCALE GENOMIC DNA]</scope>
    <source>
        <strain evidence="9 10">V18</strain>
    </source>
</reference>
<keyword evidence="6 8" id="KW-1133">Transmembrane helix</keyword>
<keyword evidence="3" id="KW-0813">Transport</keyword>
<keyword evidence="5 8" id="KW-0812">Transmembrane</keyword>
<dbReference type="Gene3D" id="3.30.2090.10">
    <property type="entry name" value="Multidrug efflux transporter AcrB TolC docking domain, DN and DC subdomains"/>
    <property type="match status" value="2"/>
</dbReference>
<feature type="transmembrane region" description="Helical" evidence="8">
    <location>
        <begin position="436"/>
        <end position="455"/>
    </location>
</feature>
<dbReference type="PANTHER" id="PTHR32063:SF24">
    <property type="entry name" value="CATION EFFLUX SYSTEM (ACRB_ACRD_ACRF FAMILY)"/>
    <property type="match status" value="1"/>
</dbReference>
<feature type="transmembrane region" description="Helical" evidence="8">
    <location>
        <begin position="392"/>
        <end position="416"/>
    </location>
</feature>
<dbReference type="Gene3D" id="3.30.70.1440">
    <property type="entry name" value="Multidrug efflux transporter AcrB pore domain"/>
    <property type="match status" value="1"/>
</dbReference>
<feature type="transmembrane region" description="Helical" evidence="8">
    <location>
        <begin position="493"/>
        <end position="513"/>
    </location>
</feature>
<dbReference type="GO" id="GO:0005886">
    <property type="term" value="C:plasma membrane"/>
    <property type="evidence" value="ECO:0007669"/>
    <property type="project" value="UniProtKB-SubCell"/>
</dbReference>
<evidence type="ECO:0000256" key="4">
    <source>
        <dbReference type="ARBA" id="ARBA00022475"/>
    </source>
</evidence>
<keyword evidence="7 8" id="KW-0472">Membrane</keyword>
<dbReference type="SUPFAM" id="SSF82714">
    <property type="entry name" value="Multidrug efflux transporter AcrB TolC docking domain, DN and DC subdomains"/>
    <property type="match status" value="2"/>
</dbReference>
<dbReference type="PRINTS" id="PR00702">
    <property type="entry name" value="ACRIFLAVINRP"/>
</dbReference>
<dbReference type="Gene3D" id="1.20.1640.10">
    <property type="entry name" value="Multidrug efflux transporter AcrB transmembrane domain"/>
    <property type="match status" value="3"/>
</dbReference>
<evidence type="ECO:0000256" key="3">
    <source>
        <dbReference type="ARBA" id="ARBA00022448"/>
    </source>
</evidence>
<evidence type="ECO:0000256" key="6">
    <source>
        <dbReference type="ARBA" id="ARBA00022989"/>
    </source>
</evidence>
<dbReference type="EMBL" id="QXFL01000007">
    <property type="protein sequence ID" value="RIV84313.1"/>
    <property type="molecule type" value="Genomic_DNA"/>
</dbReference>
<protein>
    <submittedName>
        <fullName evidence="9">CusA/CzcA family heavy metal efflux RND transporter</fullName>
    </submittedName>
</protein>
<evidence type="ECO:0000256" key="8">
    <source>
        <dbReference type="SAM" id="Phobius"/>
    </source>
</evidence>
<dbReference type="SUPFAM" id="SSF82693">
    <property type="entry name" value="Multidrug efflux transporter AcrB pore domain, PN1, PN2, PC1 and PC2 subdomains"/>
    <property type="match status" value="3"/>
</dbReference>
<feature type="transmembrane region" description="Helical" evidence="8">
    <location>
        <begin position="967"/>
        <end position="992"/>
    </location>
</feature>
<feature type="transmembrane region" description="Helical" evidence="8">
    <location>
        <begin position="942"/>
        <end position="961"/>
    </location>
</feature>
<accession>A0A418NQ32</accession>
<evidence type="ECO:0000313" key="9">
    <source>
        <dbReference type="EMBL" id="RIV84313.1"/>
    </source>
</evidence>
<feature type="transmembrane region" description="Helical" evidence="8">
    <location>
        <begin position="579"/>
        <end position="600"/>
    </location>
</feature>
<evidence type="ECO:0000313" key="10">
    <source>
        <dbReference type="Proteomes" id="UP000286576"/>
    </source>
</evidence>
<dbReference type="GO" id="GO:0042910">
    <property type="term" value="F:xenobiotic transmembrane transporter activity"/>
    <property type="evidence" value="ECO:0007669"/>
    <property type="project" value="TreeGrafter"/>
</dbReference>
<feature type="transmembrane region" description="Helical" evidence="8">
    <location>
        <begin position="1045"/>
        <end position="1072"/>
    </location>
</feature>
<feature type="transmembrane region" description="Helical" evidence="8">
    <location>
        <begin position="30"/>
        <end position="50"/>
    </location>
</feature>
<gene>
    <name evidence="9" type="ORF">D2V07_15050</name>
</gene>
<evidence type="ECO:0000256" key="1">
    <source>
        <dbReference type="ARBA" id="ARBA00004651"/>
    </source>
</evidence>
<dbReference type="InterPro" id="IPR027463">
    <property type="entry name" value="AcrB_DN_DC_subdom"/>
</dbReference>
<organism evidence="9 10">
    <name type="scientific">Aurantiacibacter zhengii</name>
    <dbReference type="NCBI Taxonomy" id="2307003"/>
    <lineage>
        <taxon>Bacteria</taxon>
        <taxon>Pseudomonadati</taxon>
        <taxon>Pseudomonadota</taxon>
        <taxon>Alphaproteobacteria</taxon>
        <taxon>Sphingomonadales</taxon>
        <taxon>Erythrobacteraceae</taxon>
        <taxon>Aurantiacibacter</taxon>
    </lineage>
</organism>
<evidence type="ECO:0000256" key="5">
    <source>
        <dbReference type="ARBA" id="ARBA00022692"/>
    </source>
</evidence>
<feature type="transmembrane region" description="Helical" evidence="8">
    <location>
        <begin position="916"/>
        <end position="935"/>
    </location>
</feature>